<evidence type="ECO:0000313" key="1">
    <source>
        <dbReference type="EMBL" id="MTH60274.1"/>
    </source>
</evidence>
<proteinExistence type="predicted"/>
<accession>A0A844HPE2</accession>
<gene>
    <name evidence="1" type="ORF">GL300_13750</name>
</gene>
<keyword evidence="2" id="KW-1185">Reference proteome</keyword>
<name>A0A844HPE2_9RHOB</name>
<protein>
    <submittedName>
        <fullName evidence="1">Membrane-anchored protein</fullName>
    </submittedName>
</protein>
<comment type="caution">
    <text evidence="1">The sequence shown here is derived from an EMBL/GenBank/DDBJ whole genome shotgun (WGS) entry which is preliminary data.</text>
</comment>
<organism evidence="1 2">
    <name type="scientific">Paracoccus litorisediminis</name>
    <dbReference type="NCBI Taxonomy" id="2006130"/>
    <lineage>
        <taxon>Bacteria</taxon>
        <taxon>Pseudomonadati</taxon>
        <taxon>Pseudomonadota</taxon>
        <taxon>Alphaproteobacteria</taxon>
        <taxon>Rhodobacterales</taxon>
        <taxon>Paracoccaceae</taxon>
        <taxon>Paracoccus</taxon>
    </lineage>
</organism>
<dbReference type="AlphaFoldDB" id="A0A844HPE2"/>
<sequence>MPILKAITDGRKYAYRFVKYKFLRPQVPQFSDILQGRTAVVVGSAPSSTRPIGWDTSFRVIAINASQSAASGWLLERPDITLMQFNQIEGQNPQAIEVRRVLQGKSTGRLVIMHWRHDLPRLERGIAAFGYGYDQLSLMSRYERIALMRECTGKLNLELDAASKWSNGITGAALALKSGAERVILTGINPLSAGHAYNNLGLARLHASADLEALHLFRAKRYPVFTADPHVAEATGIALWQGQ</sequence>
<dbReference type="RefSeq" id="WP_211595084.1">
    <property type="nucleotide sequence ID" value="NZ_WMIG01000007.1"/>
</dbReference>
<dbReference type="Proteomes" id="UP000449846">
    <property type="component" value="Unassembled WGS sequence"/>
</dbReference>
<evidence type="ECO:0000313" key="2">
    <source>
        <dbReference type="Proteomes" id="UP000449846"/>
    </source>
</evidence>
<dbReference type="EMBL" id="WMIG01000007">
    <property type="protein sequence ID" value="MTH60274.1"/>
    <property type="molecule type" value="Genomic_DNA"/>
</dbReference>
<reference evidence="1 2" key="1">
    <citation type="submission" date="2019-11" db="EMBL/GenBank/DDBJ databases">
        <authorList>
            <person name="Dong K."/>
        </authorList>
    </citation>
    <scope>NUCLEOTIDE SEQUENCE [LARGE SCALE GENOMIC DNA]</scope>
    <source>
        <strain evidence="1 2">NBRC 112902</strain>
    </source>
</reference>